<evidence type="ECO:0000313" key="2">
    <source>
        <dbReference type="Proteomes" id="UP001307889"/>
    </source>
</evidence>
<gene>
    <name evidence="1" type="ORF">NTJ_07439</name>
</gene>
<dbReference type="EMBL" id="AP028913">
    <property type="protein sequence ID" value="BES94630.1"/>
    <property type="molecule type" value="Genomic_DNA"/>
</dbReference>
<name>A0ABN7AQY5_9HEMI</name>
<proteinExistence type="predicted"/>
<organism evidence="1 2">
    <name type="scientific">Nesidiocoris tenuis</name>
    <dbReference type="NCBI Taxonomy" id="355587"/>
    <lineage>
        <taxon>Eukaryota</taxon>
        <taxon>Metazoa</taxon>
        <taxon>Ecdysozoa</taxon>
        <taxon>Arthropoda</taxon>
        <taxon>Hexapoda</taxon>
        <taxon>Insecta</taxon>
        <taxon>Pterygota</taxon>
        <taxon>Neoptera</taxon>
        <taxon>Paraneoptera</taxon>
        <taxon>Hemiptera</taxon>
        <taxon>Heteroptera</taxon>
        <taxon>Panheteroptera</taxon>
        <taxon>Cimicomorpha</taxon>
        <taxon>Miridae</taxon>
        <taxon>Dicyphina</taxon>
        <taxon>Nesidiocoris</taxon>
    </lineage>
</organism>
<dbReference type="Proteomes" id="UP001307889">
    <property type="component" value="Chromosome 5"/>
</dbReference>
<protein>
    <submittedName>
        <fullName evidence="1">Uncharacterized protein</fullName>
    </submittedName>
</protein>
<sequence length="142" mass="15402">MLGSYVHIWQRCFNVYVYVWKAKRAPTPQGGVVARAGGVGVGAHRRLGCGGGSLPLPRQRDTLRRPCTHGSTRIRRDVTHTRDAAARPWLAVTSRARIDRAALRSYGGKREGTGRLGSARLGRYLGLACSFGGHPRKSVAPA</sequence>
<reference evidence="1 2" key="1">
    <citation type="submission" date="2023-09" db="EMBL/GenBank/DDBJ databases">
        <title>Nesidiocoris tenuis whole genome shotgun sequence.</title>
        <authorList>
            <person name="Shibata T."/>
            <person name="Shimoda M."/>
            <person name="Kobayashi T."/>
            <person name="Uehara T."/>
        </authorList>
    </citation>
    <scope>NUCLEOTIDE SEQUENCE [LARGE SCALE GENOMIC DNA]</scope>
    <source>
        <strain evidence="1 2">Japan</strain>
    </source>
</reference>
<evidence type="ECO:0000313" key="1">
    <source>
        <dbReference type="EMBL" id="BES94630.1"/>
    </source>
</evidence>
<keyword evidence="2" id="KW-1185">Reference proteome</keyword>
<accession>A0ABN7AQY5</accession>